<evidence type="ECO:0000256" key="1">
    <source>
        <dbReference type="ARBA" id="ARBA00006432"/>
    </source>
</evidence>
<comment type="similarity">
    <text evidence="1">Belongs to the ATP-dependent AMP-binding enzyme family.</text>
</comment>
<dbReference type="RefSeq" id="WP_167476566.1">
    <property type="nucleotide sequence ID" value="NZ_CP046172.1"/>
</dbReference>
<gene>
    <name evidence="5" type="ORF">F5544_31370</name>
</gene>
<dbReference type="InterPro" id="IPR042099">
    <property type="entry name" value="ANL_N_sf"/>
</dbReference>
<dbReference type="Gene3D" id="3.30.300.30">
    <property type="match status" value="1"/>
</dbReference>
<evidence type="ECO:0000256" key="2">
    <source>
        <dbReference type="SAM" id="MobiDB-lite"/>
    </source>
</evidence>
<name>A0A6G9YLD8_9NOCA</name>
<evidence type="ECO:0000313" key="5">
    <source>
        <dbReference type="EMBL" id="QIS14115.1"/>
    </source>
</evidence>
<reference evidence="5 6" key="1">
    <citation type="journal article" date="2019" name="ACS Chem. Biol.">
        <title>Identification and Mobilization of a Cryptic Antibiotic Biosynthesis Gene Locus from a Human-Pathogenic Nocardia Isolate.</title>
        <authorList>
            <person name="Herisse M."/>
            <person name="Ishida K."/>
            <person name="Porter J.L."/>
            <person name="Howden B."/>
            <person name="Hertweck C."/>
            <person name="Stinear T.P."/>
            <person name="Pidot S.J."/>
        </authorList>
    </citation>
    <scope>NUCLEOTIDE SEQUENCE [LARGE SCALE GENOMIC DNA]</scope>
    <source>
        <strain evidence="5 6">AUSMDU00012717</strain>
    </source>
</reference>
<evidence type="ECO:0000259" key="3">
    <source>
        <dbReference type="Pfam" id="PF00501"/>
    </source>
</evidence>
<dbReference type="AlphaFoldDB" id="A0A6G9YLD8"/>
<accession>A0A6G9YLD8</accession>
<proteinExistence type="inferred from homology"/>
<dbReference type="Pfam" id="PF00501">
    <property type="entry name" value="AMP-binding"/>
    <property type="match status" value="1"/>
</dbReference>
<dbReference type="SUPFAM" id="SSF56801">
    <property type="entry name" value="Acetyl-CoA synthetase-like"/>
    <property type="match status" value="1"/>
</dbReference>
<evidence type="ECO:0000313" key="6">
    <source>
        <dbReference type="Proteomes" id="UP000503540"/>
    </source>
</evidence>
<dbReference type="PANTHER" id="PTHR22754:SF32">
    <property type="entry name" value="DISCO-INTERACTING PROTEIN 2"/>
    <property type="match status" value="1"/>
</dbReference>
<feature type="domain" description="AMP-dependent ligase C-terminal" evidence="4">
    <location>
        <begin position="443"/>
        <end position="535"/>
    </location>
</feature>
<dbReference type="Proteomes" id="UP000503540">
    <property type="component" value="Chromosome"/>
</dbReference>
<keyword evidence="6" id="KW-1185">Reference proteome</keyword>
<feature type="domain" description="AMP-dependent synthetase/ligase" evidence="3">
    <location>
        <begin position="28"/>
        <end position="399"/>
    </location>
</feature>
<dbReference type="Pfam" id="PF14535">
    <property type="entry name" value="AMP-binding_C_2"/>
    <property type="match status" value="1"/>
</dbReference>
<dbReference type="GO" id="GO:0005886">
    <property type="term" value="C:plasma membrane"/>
    <property type="evidence" value="ECO:0007669"/>
    <property type="project" value="TreeGrafter"/>
</dbReference>
<dbReference type="GO" id="GO:0006633">
    <property type="term" value="P:fatty acid biosynthetic process"/>
    <property type="evidence" value="ECO:0007669"/>
    <property type="project" value="TreeGrafter"/>
</dbReference>
<dbReference type="PANTHER" id="PTHR22754">
    <property type="entry name" value="DISCO-INTERACTING PROTEIN 2 DIP2 -RELATED"/>
    <property type="match status" value="1"/>
</dbReference>
<dbReference type="NCBIfam" id="NF005850">
    <property type="entry name" value="PRK07768.1"/>
    <property type="match status" value="1"/>
</dbReference>
<dbReference type="InterPro" id="IPR045851">
    <property type="entry name" value="AMP-bd_C_sf"/>
</dbReference>
<sequence length="545" mass="58023">MSRFTELLYARADSTSRGMVTGEPDAPMRRSWNDIHRLARRMAGTLARYGVGPGDSVGILAGLPADVAPATQAVWIRGAAVTMLHQPTPRTDRTQWGANTRRIADMISAKVVVIGAPFEWAIPVVTSSGATAITISELAAGAEIEPVAAAEHDIALQQLTSGSTGFPKAVRITHSNLFHNNAAIADRFELATDRDVLISWLPLFHDMGMIGFLTMPMQLGLETVNVTPMDFLRDPTLWARLIDTYRGTITAAPNFAYAILARQLVRLPEDALDLRSMRSMWNGAEPVDADTMAAFAEAGGRFGLSPSALTPCYGMAETTLATSAPDSPTGVVVDTVDADVLAAEHRALPASTGNLRRLVTLGSLIGGMTGRVVDAQGRALPARSVGVIQVSGPSVAEEYVTERGTVTARTADGWLDTGDIGYFTEDGAVVVCGRMKDVIIIEGRNIYPTDIERAAATVAGVRPGNVVAARTDTFGVRESFIVTAETERHGAADDAARIERQIVQAVFDEVGVRPLEVRIVAPGSVPKTSSGKLRRSLTVASADPR</sequence>
<dbReference type="InterPro" id="IPR028154">
    <property type="entry name" value="AMP-dep_Lig_C"/>
</dbReference>
<dbReference type="InterPro" id="IPR000873">
    <property type="entry name" value="AMP-dep_synth/lig_dom"/>
</dbReference>
<protein>
    <submittedName>
        <fullName evidence="5">AMP-binding protein</fullName>
    </submittedName>
</protein>
<feature type="region of interest" description="Disordered" evidence="2">
    <location>
        <begin position="526"/>
        <end position="545"/>
    </location>
</feature>
<dbReference type="EMBL" id="CP046172">
    <property type="protein sequence ID" value="QIS14115.1"/>
    <property type="molecule type" value="Genomic_DNA"/>
</dbReference>
<organism evidence="5 6">
    <name type="scientific">Nocardia arthritidis</name>
    <dbReference type="NCBI Taxonomy" id="228602"/>
    <lineage>
        <taxon>Bacteria</taxon>
        <taxon>Bacillati</taxon>
        <taxon>Actinomycetota</taxon>
        <taxon>Actinomycetes</taxon>
        <taxon>Mycobacteriales</taxon>
        <taxon>Nocardiaceae</taxon>
        <taxon>Nocardia</taxon>
    </lineage>
</organism>
<dbReference type="GO" id="GO:0070566">
    <property type="term" value="F:adenylyltransferase activity"/>
    <property type="evidence" value="ECO:0007669"/>
    <property type="project" value="TreeGrafter"/>
</dbReference>
<dbReference type="Gene3D" id="3.40.50.12780">
    <property type="entry name" value="N-terminal domain of ligase-like"/>
    <property type="match status" value="1"/>
</dbReference>
<evidence type="ECO:0000259" key="4">
    <source>
        <dbReference type="Pfam" id="PF14535"/>
    </source>
</evidence>
<dbReference type="KEGG" id="nah:F5544_31370"/>